<accession>A0ABT3G549</accession>
<keyword evidence="3" id="KW-1185">Reference proteome</keyword>
<dbReference type="SUPFAM" id="SSF49590">
    <property type="entry name" value="PHL pollen allergen"/>
    <property type="match status" value="1"/>
</dbReference>
<gene>
    <name evidence="2" type="ORF">OJ996_15340</name>
</gene>
<comment type="caution">
    <text evidence="2">The sequence shown here is derived from an EMBL/GenBank/DDBJ whole genome shotgun (WGS) entry which is preliminary data.</text>
</comment>
<dbReference type="InterPro" id="IPR051477">
    <property type="entry name" value="Expansin_CellWall"/>
</dbReference>
<keyword evidence="1" id="KW-0732">Signal</keyword>
<protein>
    <recommendedName>
        <fullName evidence="4">CBM6 domain-containing protein</fullName>
    </recommendedName>
</protein>
<evidence type="ECO:0000313" key="3">
    <source>
        <dbReference type="Proteomes" id="UP001165653"/>
    </source>
</evidence>
<dbReference type="PANTHER" id="PTHR31836">
    <property type="match status" value="1"/>
</dbReference>
<dbReference type="RefSeq" id="WP_264514500.1">
    <property type="nucleotide sequence ID" value="NZ_JAPDDR010000007.1"/>
</dbReference>
<sequence>MSRNLMMGVWGVLVVMMGGIGVILGQKLEIGRTAVLGGTLPASTTWQVEQQQAGGSWSGTGVLVAGRGSAVSVRMEGRDGGSAYRFRQVGGAGTVVVPTRSSGWHVKGRVAPVGSGVGWRPGQVLLERSGNLAAWEVEGLVYGRLDGEFVRGLRGPLAAAGECYELAGPYGRTTVMITDLSPDPPAGTVEVGRSFYDLGPVPFAVLSGGEPPGGLTAGVRLVPAPVTGNVKFQVLGGSNIYYMALRFYNYRAGVAKVELKNSGSATWWELPRASFNAFIYQPTGSMPPVTYPVELRVTSRFGELVSFGPVGSLPDGQRVTGAGQFVQFPESELAPVPEYRLRPVYVDRFSSVPGEFWSAGGYGGATVTERDTVVKYAGEASVRFAGVGGSGFGGVSFSLYPGFKRPDEGVLRLAVRAGSAVSAGGVGMTINGRNGAGTAVSSPAVLLPGLGTGWQVIEVPLVASGAPEVIWGLSLFGMSGAVLPTLWWDEVEFTSY</sequence>
<dbReference type="EMBL" id="JAPDDR010000007">
    <property type="protein sequence ID" value="MCW1914962.1"/>
    <property type="molecule type" value="Genomic_DNA"/>
</dbReference>
<evidence type="ECO:0000256" key="1">
    <source>
        <dbReference type="ARBA" id="ARBA00022729"/>
    </source>
</evidence>
<reference evidence="2" key="1">
    <citation type="submission" date="2022-10" db="EMBL/GenBank/DDBJ databases">
        <title>Luteolibacter sp. GHJ8, whole genome shotgun sequencing project.</title>
        <authorList>
            <person name="Zhao G."/>
            <person name="Shen L."/>
        </authorList>
    </citation>
    <scope>NUCLEOTIDE SEQUENCE</scope>
    <source>
        <strain evidence="2">GHJ8</strain>
    </source>
</reference>
<proteinExistence type="predicted"/>
<evidence type="ECO:0008006" key="4">
    <source>
        <dbReference type="Google" id="ProtNLM"/>
    </source>
</evidence>
<dbReference type="Proteomes" id="UP001165653">
    <property type="component" value="Unassembled WGS sequence"/>
</dbReference>
<dbReference type="PANTHER" id="PTHR31836:SF21">
    <property type="entry name" value="EXPANSIN-LIKE PROTEIN 7"/>
    <property type="match status" value="1"/>
</dbReference>
<evidence type="ECO:0000313" key="2">
    <source>
        <dbReference type="EMBL" id="MCW1914962.1"/>
    </source>
</evidence>
<dbReference type="Gene3D" id="2.60.40.760">
    <property type="entry name" value="Expansin, cellulose-binding-like domain"/>
    <property type="match status" value="1"/>
</dbReference>
<name>A0ABT3G549_9BACT</name>
<organism evidence="2 3">
    <name type="scientific">Luteolibacter rhizosphaerae</name>
    <dbReference type="NCBI Taxonomy" id="2989719"/>
    <lineage>
        <taxon>Bacteria</taxon>
        <taxon>Pseudomonadati</taxon>
        <taxon>Verrucomicrobiota</taxon>
        <taxon>Verrucomicrobiia</taxon>
        <taxon>Verrucomicrobiales</taxon>
        <taxon>Verrucomicrobiaceae</taxon>
        <taxon>Luteolibacter</taxon>
    </lineage>
</organism>
<dbReference type="InterPro" id="IPR036749">
    <property type="entry name" value="Expansin_CBD_sf"/>
</dbReference>